<dbReference type="GO" id="GO:0000724">
    <property type="term" value="P:double-strand break repair via homologous recombination"/>
    <property type="evidence" value="ECO:0007669"/>
    <property type="project" value="TreeGrafter"/>
</dbReference>
<evidence type="ECO:0000256" key="16">
    <source>
        <dbReference type="ARBA" id="ARBA00064981"/>
    </source>
</evidence>
<dbReference type="GO" id="GO:0097552">
    <property type="term" value="P:mitochondrial double-strand break repair via homologous recombination"/>
    <property type="evidence" value="ECO:0007669"/>
    <property type="project" value="TreeGrafter"/>
</dbReference>
<keyword evidence="14 17" id="KW-0539">Nucleus</keyword>
<evidence type="ECO:0000313" key="23">
    <source>
        <dbReference type="Proteomes" id="UP001161017"/>
    </source>
</evidence>
<keyword evidence="7" id="KW-0479">Metal-binding</keyword>
<reference evidence="22" key="1">
    <citation type="journal article" date="2023" name="Genome Biol. Evol.">
        <title>First Whole Genome Sequence and Flow Cytometry Genome Size Data for the Lichen-Forming Fungus Ramalina farinacea (Ascomycota).</title>
        <authorList>
            <person name="Llewellyn T."/>
            <person name="Mian S."/>
            <person name="Hill R."/>
            <person name="Leitch I.J."/>
            <person name="Gaya E."/>
        </authorList>
    </citation>
    <scope>NUCLEOTIDE SEQUENCE</scope>
    <source>
        <strain evidence="22">LIQ254RAFAR</strain>
    </source>
</reference>
<feature type="compositionally biased region" description="Acidic residues" evidence="20">
    <location>
        <begin position="567"/>
        <end position="576"/>
    </location>
</feature>
<evidence type="ECO:0000256" key="3">
    <source>
        <dbReference type="ARBA" id="ARBA00004286"/>
    </source>
</evidence>
<dbReference type="PANTHER" id="PTHR10139:SF1">
    <property type="entry name" value="DOUBLE-STRAND BREAK REPAIR PROTEIN MRE11"/>
    <property type="match status" value="1"/>
</dbReference>
<evidence type="ECO:0000256" key="20">
    <source>
        <dbReference type="SAM" id="MobiDB-lite"/>
    </source>
</evidence>
<dbReference type="InterPro" id="IPR029052">
    <property type="entry name" value="Metallo-depent_PP-like"/>
</dbReference>
<evidence type="ECO:0000256" key="13">
    <source>
        <dbReference type="ARBA" id="ARBA00023211"/>
    </source>
</evidence>
<evidence type="ECO:0000256" key="14">
    <source>
        <dbReference type="ARBA" id="ARBA00023242"/>
    </source>
</evidence>
<feature type="compositionally biased region" description="Low complexity" evidence="20">
    <location>
        <begin position="602"/>
        <end position="622"/>
    </location>
</feature>
<evidence type="ECO:0000256" key="4">
    <source>
        <dbReference type="ARBA" id="ARBA00009028"/>
    </source>
</evidence>
<name>A0AA43QLQ4_9LECA</name>
<dbReference type="Proteomes" id="UP001161017">
    <property type="component" value="Unassembled WGS sequence"/>
</dbReference>
<dbReference type="Gene3D" id="3.30.110.110">
    <property type="entry name" value="Mre11, capping domain"/>
    <property type="match status" value="1"/>
</dbReference>
<comment type="subcellular location">
    <subcellularLocation>
        <location evidence="3">Chromosome</location>
    </subcellularLocation>
    <subcellularLocation>
        <location evidence="2 17">Nucleus</location>
    </subcellularLocation>
</comment>
<feature type="compositionally biased region" description="Polar residues" evidence="20">
    <location>
        <begin position="693"/>
        <end position="711"/>
    </location>
</feature>
<evidence type="ECO:0000256" key="2">
    <source>
        <dbReference type="ARBA" id="ARBA00004123"/>
    </source>
</evidence>
<keyword evidence="10 17" id="KW-0378">Hydrolase</keyword>
<keyword evidence="13 17" id="KW-0464">Manganese</keyword>
<dbReference type="Pfam" id="PF00149">
    <property type="entry name" value="Metallophos"/>
    <property type="match status" value="1"/>
</dbReference>
<dbReference type="GO" id="GO:0000723">
    <property type="term" value="P:telomere maintenance"/>
    <property type="evidence" value="ECO:0007669"/>
    <property type="project" value="TreeGrafter"/>
</dbReference>
<evidence type="ECO:0000259" key="21">
    <source>
        <dbReference type="SMART" id="SM01347"/>
    </source>
</evidence>
<organism evidence="22 23">
    <name type="scientific">Ramalina farinacea</name>
    <dbReference type="NCBI Taxonomy" id="258253"/>
    <lineage>
        <taxon>Eukaryota</taxon>
        <taxon>Fungi</taxon>
        <taxon>Dikarya</taxon>
        <taxon>Ascomycota</taxon>
        <taxon>Pezizomycotina</taxon>
        <taxon>Lecanoromycetes</taxon>
        <taxon>OSLEUM clade</taxon>
        <taxon>Lecanoromycetidae</taxon>
        <taxon>Lecanorales</taxon>
        <taxon>Lecanorineae</taxon>
        <taxon>Ramalinaceae</taxon>
        <taxon>Ramalina</taxon>
    </lineage>
</organism>
<dbReference type="EMBL" id="JAPUFD010000003">
    <property type="protein sequence ID" value="MDI1486620.1"/>
    <property type="molecule type" value="Genomic_DNA"/>
</dbReference>
<dbReference type="PANTHER" id="PTHR10139">
    <property type="entry name" value="DOUBLE-STRAND BREAK REPAIR PROTEIN MRE11"/>
    <property type="match status" value="1"/>
</dbReference>
<feature type="region of interest" description="Disordered" evidence="20">
    <location>
        <begin position="523"/>
        <end position="545"/>
    </location>
</feature>
<keyword evidence="5" id="KW-0158">Chromosome</keyword>
<keyword evidence="15 17" id="KW-0469">Meiosis</keyword>
<dbReference type="InterPro" id="IPR007281">
    <property type="entry name" value="Mre11_DNA-bd"/>
</dbReference>
<dbReference type="PIRSF" id="PIRSF000882">
    <property type="entry name" value="DSB_repair_MRE11"/>
    <property type="match status" value="1"/>
</dbReference>
<dbReference type="InterPro" id="IPR041796">
    <property type="entry name" value="Mre11_N"/>
</dbReference>
<dbReference type="InterPro" id="IPR003701">
    <property type="entry name" value="Mre11"/>
</dbReference>
<evidence type="ECO:0000256" key="5">
    <source>
        <dbReference type="ARBA" id="ARBA00022454"/>
    </source>
</evidence>
<dbReference type="GO" id="GO:0030145">
    <property type="term" value="F:manganese ion binding"/>
    <property type="evidence" value="ECO:0007669"/>
    <property type="project" value="UniProtKB-UniRule"/>
</dbReference>
<dbReference type="GO" id="GO:0042138">
    <property type="term" value="P:meiotic DNA double-strand break formation"/>
    <property type="evidence" value="ECO:0007669"/>
    <property type="project" value="TreeGrafter"/>
</dbReference>
<evidence type="ECO:0000256" key="9">
    <source>
        <dbReference type="ARBA" id="ARBA00022763"/>
    </source>
</evidence>
<keyword evidence="23" id="KW-1185">Reference proteome</keyword>
<dbReference type="InterPro" id="IPR004843">
    <property type="entry name" value="Calcineurin-like_PHP"/>
</dbReference>
<dbReference type="GO" id="GO:0030870">
    <property type="term" value="C:Mre11 complex"/>
    <property type="evidence" value="ECO:0007669"/>
    <property type="project" value="UniProtKB-UniRule"/>
</dbReference>
<feature type="compositionally biased region" description="Acidic residues" evidence="20">
    <location>
        <begin position="632"/>
        <end position="650"/>
    </location>
</feature>
<sequence>MPALTAADTIRILISTDNHVGYAERDPRRGDDSWRSFHEVMMLAKERDVDMVLLAGDLFHDNRPSRKSMFHVMNTLRNACYGEKPCELEMLSDNSEVFQGAFNYVNYEDPDINVAIPVFSIHGNHDDPSGEGHLAALDLLQAAGLINYYGRTPESDNIQIKPVLLQKGRTKVALYGMSNVRDERLFRTFRDGKVKFFQPGQQKSDWFNIMSVHQNHHAYTETGYLPENFLPDFLDFVVWGHEHECLIDPTYNPETSFHVMQPGSSVATSLAVGEAKPKQVAILSVTGRDFKTENIRLKSVRPFVMREIVLQDEPEAVKLAKKTNNRTEVTRFLERIVHEMIDEAYEEWEEAQGEEERGEDDEPPLPLIRLRVENTPPEGGLFECENPQRFSNRFNDKVANVNDVVQFHRKKKTSTRTTASGVELPDQEVLQDLSIDTVRVQKIIKEFLAKQTLTILPQNLFSDAVAQFVDKDDKNAMDDFLVQNLAKQVDQLMSMDNADEDDLQSAMNDGKAKLEKLFEAGQFRIQRTGRKPKPDGWDSDLDGHWNDQPQAIVREVEVGNNTHQDDEGGDNDDDDGASIVSAPRGGRGGRGSRGSRGGRGGRTNATTSRGSTNGTKAAPAAKSRSKKKVVEESDEDDEDIEMPDGDDDESQPGLFLTQASEAPKTRGSKRSAPAPVAPTRRAPTRSTPAANQAPRQSQLKFSQPASKSQTQVKEEHSVEEISDDDDAFEPAPSSKTMKSKR</sequence>
<dbReference type="FunFam" id="3.60.21.10:FF:000011">
    <property type="entry name" value="Double-strand break repair protein"/>
    <property type="match status" value="1"/>
</dbReference>
<dbReference type="SMART" id="SM01347">
    <property type="entry name" value="Mre11_DNA_bind"/>
    <property type="match status" value="1"/>
</dbReference>
<keyword evidence="12 17" id="KW-0234">DNA repair</keyword>
<dbReference type="SUPFAM" id="SSF56300">
    <property type="entry name" value="Metallo-dependent phosphatases"/>
    <property type="match status" value="1"/>
</dbReference>
<dbReference type="Gene3D" id="3.60.21.10">
    <property type="match status" value="1"/>
</dbReference>
<evidence type="ECO:0000256" key="17">
    <source>
        <dbReference type="PIRNR" id="PIRNR000882"/>
    </source>
</evidence>
<evidence type="ECO:0000256" key="10">
    <source>
        <dbReference type="ARBA" id="ARBA00022801"/>
    </source>
</evidence>
<dbReference type="Pfam" id="PF04152">
    <property type="entry name" value="Mre11_DNA_bind"/>
    <property type="match status" value="1"/>
</dbReference>
<comment type="caution">
    <text evidence="22">The sequence shown here is derived from an EMBL/GenBank/DDBJ whole genome shotgun (WGS) entry which is preliminary data.</text>
</comment>
<keyword evidence="8 17" id="KW-0255">Endonuclease</keyword>
<dbReference type="GO" id="GO:0000014">
    <property type="term" value="F:single-stranded DNA endodeoxyribonuclease activity"/>
    <property type="evidence" value="ECO:0007669"/>
    <property type="project" value="TreeGrafter"/>
</dbReference>
<dbReference type="GO" id="GO:0035861">
    <property type="term" value="C:site of double-strand break"/>
    <property type="evidence" value="ECO:0007669"/>
    <property type="project" value="TreeGrafter"/>
</dbReference>
<evidence type="ECO:0000313" key="22">
    <source>
        <dbReference type="EMBL" id="MDI1486620.1"/>
    </source>
</evidence>
<evidence type="ECO:0000256" key="19">
    <source>
        <dbReference type="RuleBase" id="RU003447"/>
    </source>
</evidence>
<evidence type="ECO:0000256" key="7">
    <source>
        <dbReference type="ARBA" id="ARBA00022723"/>
    </source>
</evidence>
<dbReference type="AlphaFoldDB" id="A0AA43QLQ4"/>
<dbReference type="GO" id="GO:0007095">
    <property type="term" value="P:mitotic G2 DNA damage checkpoint signaling"/>
    <property type="evidence" value="ECO:0007669"/>
    <property type="project" value="TreeGrafter"/>
</dbReference>
<evidence type="ECO:0000256" key="8">
    <source>
        <dbReference type="ARBA" id="ARBA00022759"/>
    </source>
</evidence>
<dbReference type="GO" id="GO:0008296">
    <property type="term" value="F:3'-5'-DNA exonuclease activity"/>
    <property type="evidence" value="ECO:0007669"/>
    <property type="project" value="InterPro"/>
</dbReference>
<feature type="compositionally biased region" description="Basic and acidic residues" evidence="20">
    <location>
        <begin position="532"/>
        <end position="545"/>
    </location>
</feature>
<evidence type="ECO:0000256" key="11">
    <source>
        <dbReference type="ARBA" id="ARBA00022839"/>
    </source>
</evidence>
<dbReference type="NCBIfam" id="TIGR00583">
    <property type="entry name" value="mre11"/>
    <property type="match status" value="1"/>
</dbReference>
<evidence type="ECO:0000256" key="6">
    <source>
        <dbReference type="ARBA" id="ARBA00022722"/>
    </source>
</evidence>
<feature type="region of interest" description="Disordered" evidence="20">
    <location>
        <begin position="561"/>
        <end position="741"/>
    </location>
</feature>
<keyword evidence="9 17" id="KW-0227">DNA damage</keyword>
<evidence type="ECO:0000256" key="12">
    <source>
        <dbReference type="ARBA" id="ARBA00023204"/>
    </source>
</evidence>
<keyword evidence="6 17" id="KW-0540">Nuclease</keyword>
<feature type="compositionally biased region" description="Gly residues" evidence="20">
    <location>
        <begin position="585"/>
        <end position="601"/>
    </location>
</feature>
<comment type="function">
    <text evidence="17">Core component of the MRN complex, which plays a central role in double-strand break (DSB) repair, DNA recombination, maintenance of telomere integrity and meiosis. The MRN complex is involved in the repair of DNA double-strand breaks (DSBs) via homologous recombination (HR), an error-free mechanism which primarily occurs during S and G2 phases. The complex (1) mediates the end resection of damaged DNA, which generates proper single-stranded DNA, a key initial steps in HR, and is (2) required for the recruitment of other repair factors and efficient activation of ATM and ATR upon DNA damage. Within the MRN complex, MRE11 possesses both single-strand endonuclease activity and double-strand-specific 3'-5' exonuclease activity. MRE11 first endonucleolytically cleaves the 5' strand at DNA DSB ends to prevent non-homologous end joining (NHEJ) and licence HR. It then generates a single-stranded DNA gap via 3' to 5' exonucleolytic degradation, which is required for single-strand invasion and recombination.</text>
</comment>
<evidence type="ECO:0000256" key="15">
    <source>
        <dbReference type="ARBA" id="ARBA00023254"/>
    </source>
</evidence>
<gene>
    <name evidence="22" type="primary">MRE11</name>
    <name evidence="22" type="ORF">OHK93_005852</name>
</gene>
<dbReference type="CDD" id="cd00840">
    <property type="entry name" value="MPP_Mre11_N"/>
    <property type="match status" value="1"/>
</dbReference>
<feature type="domain" description="Mre11 DNA-binding" evidence="21">
    <location>
        <begin position="290"/>
        <end position="468"/>
    </location>
</feature>
<protein>
    <recommendedName>
        <fullName evidence="17">Double-strand break repair protein</fullName>
    </recommendedName>
</protein>
<dbReference type="GO" id="GO:0031573">
    <property type="term" value="P:mitotic intra-S DNA damage checkpoint signaling"/>
    <property type="evidence" value="ECO:0007669"/>
    <property type="project" value="TreeGrafter"/>
</dbReference>
<feature type="active site" description="Proton donor" evidence="18">
    <location>
        <position position="125"/>
    </location>
</feature>
<evidence type="ECO:0000256" key="18">
    <source>
        <dbReference type="PIRSR" id="PIRSR000882-1"/>
    </source>
</evidence>
<dbReference type="GO" id="GO:0006303">
    <property type="term" value="P:double-strand break repair via nonhomologous end joining"/>
    <property type="evidence" value="ECO:0007669"/>
    <property type="project" value="TreeGrafter"/>
</dbReference>
<feature type="compositionally biased region" description="Low complexity" evidence="20">
    <location>
        <begin position="670"/>
        <end position="690"/>
    </location>
</feature>
<comment type="cofactor">
    <cofactor evidence="1 17">
        <name>Mn(2+)</name>
        <dbReference type="ChEBI" id="CHEBI:29035"/>
    </cofactor>
</comment>
<comment type="similarity">
    <text evidence="4 17 19">Belongs to the MRE11/RAD32 family.</text>
</comment>
<evidence type="ECO:0000256" key="1">
    <source>
        <dbReference type="ARBA" id="ARBA00001936"/>
    </source>
</evidence>
<dbReference type="InterPro" id="IPR038487">
    <property type="entry name" value="Mre11_capping_dom"/>
</dbReference>
<accession>A0AA43QLQ4</accession>
<keyword evidence="11 17" id="KW-0269">Exonuclease</keyword>
<proteinExistence type="inferred from homology"/>
<comment type="subunit">
    <text evidence="16">Component of the MRN complex composed of two heterodimers RAD50 and MRE11 associated with a single NBS1.</text>
</comment>